<keyword evidence="9" id="KW-1133">Transmembrane helix</keyword>
<keyword evidence="3 8" id="KW-0349">Heme</keyword>
<sequence>MKVSTGNLIVYLSLPVLLVLYFATRLFEMRRKMRGLPKPPHHPILGHLLIARDCVNTFPPDAHAQVFGDYIRRKYNLGKFFYLDFWPFGDQFLYIADPDIANQVTVGSSLRKSPLLGAYLDILLGNQNMLGLEGAAWKLVRSMFNPGFASGHLMTLVPYIVDAAVVFGDVLREKAEAGEVFEMEEIATRLTVDVIGKVTLDVDLNSQRSEHRIVTAFRKRVAMMPVTRPADPSGLLTKYINAPWLWYNGRKLDRYIGEALDQTYAKRSADEKSRTSEDSKKKNRSVIGLALDTYEQEIQDSSKNHGSSTKEGMDPAFRSHAVDQMKTFIFAGHDTTSSTIAWVFYLLHQHPDVHAKVVEELDHVLGPKTSNPADKIRAETYLINRLPYLNAVIKETLRLFTPASTIRYGDPTVTITDPDHDPSQTYPTANFHVWVIAHAIHRNETYFPNPRAFIPERHLDDHHPSATPFPHAKQHKDALRPFERGPRNCIGQELAMIEPRVILALTVREFDFEAVYPELKDPREVIEGHRCYPVLKGSAKPKGGLPGRVTVR</sequence>
<dbReference type="EMBL" id="JAACFV010000001">
    <property type="protein sequence ID" value="KAF7514322.1"/>
    <property type="molecule type" value="Genomic_DNA"/>
</dbReference>
<evidence type="ECO:0000256" key="9">
    <source>
        <dbReference type="SAM" id="Phobius"/>
    </source>
</evidence>
<feature type="binding site" description="axial binding residue" evidence="8">
    <location>
        <position position="489"/>
    </location>
    <ligand>
        <name>heme</name>
        <dbReference type="ChEBI" id="CHEBI:30413"/>
    </ligand>
    <ligandPart>
        <name>Fe</name>
        <dbReference type="ChEBI" id="CHEBI:18248"/>
    </ligandPart>
</feature>
<dbReference type="Gene3D" id="1.10.630.10">
    <property type="entry name" value="Cytochrome P450"/>
    <property type="match status" value="1"/>
</dbReference>
<dbReference type="GO" id="GO:0005506">
    <property type="term" value="F:iron ion binding"/>
    <property type="evidence" value="ECO:0007669"/>
    <property type="project" value="InterPro"/>
</dbReference>
<keyword evidence="9" id="KW-0812">Transmembrane</keyword>
<dbReference type="InterPro" id="IPR002401">
    <property type="entry name" value="Cyt_P450_E_grp-I"/>
</dbReference>
<dbReference type="OrthoDB" id="10029320at2759"/>
<dbReference type="PRINTS" id="PR00385">
    <property type="entry name" value="P450"/>
</dbReference>
<dbReference type="PANTHER" id="PTHR24305">
    <property type="entry name" value="CYTOCHROME P450"/>
    <property type="match status" value="1"/>
</dbReference>
<dbReference type="CDD" id="cd11051">
    <property type="entry name" value="CYP59-like"/>
    <property type="match status" value="1"/>
</dbReference>
<comment type="caution">
    <text evidence="10">The sequence shown here is derived from an EMBL/GenBank/DDBJ whole genome shotgun (WGS) entry which is preliminary data.</text>
</comment>
<evidence type="ECO:0000256" key="1">
    <source>
        <dbReference type="ARBA" id="ARBA00001971"/>
    </source>
</evidence>
<dbReference type="SUPFAM" id="SSF48264">
    <property type="entry name" value="Cytochrome P450"/>
    <property type="match status" value="1"/>
</dbReference>
<dbReference type="InterPro" id="IPR050121">
    <property type="entry name" value="Cytochrome_P450_monoxygenase"/>
</dbReference>
<evidence type="ECO:0000256" key="4">
    <source>
        <dbReference type="ARBA" id="ARBA00022723"/>
    </source>
</evidence>
<dbReference type="GO" id="GO:0020037">
    <property type="term" value="F:heme binding"/>
    <property type="evidence" value="ECO:0007669"/>
    <property type="project" value="InterPro"/>
</dbReference>
<keyword evidence="4 8" id="KW-0479">Metal-binding</keyword>
<evidence type="ECO:0000256" key="7">
    <source>
        <dbReference type="ARBA" id="ARBA00023033"/>
    </source>
</evidence>
<dbReference type="AlphaFoldDB" id="A0A8H7ATY5"/>
<organism evidence="10 11">
    <name type="scientific">Endocarpon pusillum</name>
    <dbReference type="NCBI Taxonomy" id="364733"/>
    <lineage>
        <taxon>Eukaryota</taxon>
        <taxon>Fungi</taxon>
        <taxon>Dikarya</taxon>
        <taxon>Ascomycota</taxon>
        <taxon>Pezizomycotina</taxon>
        <taxon>Eurotiomycetes</taxon>
        <taxon>Chaetothyriomycetidae</taxon>
        <taxon>Verrucariales</taxon>
        <taxon>Verrucariaceae</taxon>
        <taxon>Endocarpon</taxon>
    </lineage>
</organism>
<dbReference type="InterPro" id="IPR036396">
    <property type="entry name" value="Cyt_P450_sf"/>
</dbReference>
<gene>
    <name evidence="10" type="ORF">GJ744_000092</name>
</gene>
<evidence type="ECO:0000313" key="10">
    <source>
        <dbReference type="EMBL" id="KAF7514322.1"/>
    </source>
</evidence>
<evidence type="ECO:0008006" key="12">
    <source>
        <dbReference type="Google" id="ProtNLM"/>
    </source>
</evidence>
<protein>
    <recommendedName>
        <fullName evidence="12">Cytochrome P450</fullName>
    </recommendedName>
</protein>
<feature type="transmembrane region" description="Helical" evidence="9">
    <location>
        <begin position="6"/>
        <end position="24"/>
    </location>
</feature>
<evidence type="ECO:0000256" key="2">
    <source>
        <dbReference type="ARBA" id="ARBA00005179"/>
    </source>
</evidence>
<comment type="pathway">
    <text evidence="2">Secondary metabolite biosynthesis.</text>
</comment>
<reference evidence="10" key="1">
    <citation type="submission" date="2020-02" db="EMBL/GenBank/DDBJ databases">
        <authorList>
            <person name="Palmer J.M."/>
        </authorList>
    </citation>
    <scope>NUCLEOTIDE SEQUENCE</scope>
    <source>
        <strain evidence="10">EPUS1.4</strain>
        <tissue evidence="10">Thallus</tissue>
    </source>
</reference>
<dbReference type="Pfam" id="PF00067">
    <property type="entry name" value="p450"/>
    <property type="match status" value="1"/>
</dbReference>
<keyword evidence="6 8" id="KW-0408">Iron</keyword>
<keyword evidence="9" id="KW-0472">Membrane</keyword>
<name>A0A8H7ATY5_9EURO</name>
<dbReference type="GO" id="GO:0016705">
    <property type="term" value="F:oxidoreductase activity, acting on paired donors, with incorporation or reduction of molecular oxygen"/>
    <property type="evidence" value="ECO:0007669"/>
    <property type="project" value="InterPro"/>
</dbReference>
<dbReference type="PANTHER" id="PTHR24305:SF107">
    <property type="entry name" value="P450, PUTATIVE (EUROFUNG)-RELATED"/>
    <property type="match status" value="1"/>
</dbReference>
<evidence type="ECO:0000256" key="3">
    <source>
        <dbReference type="ARBA" id="ARBA00022617"/>
    </source>
</evidence>
<proteinExistence type="predicted"/>
<keyword evidence="5" id="KW-0560">Oxidoreductase</keyword>
<dbReference type="Proteomes" id="UP000606974">
    <property type="component" value="Unassembled WGS sequence"/>
</dbReference>
<comment type="cofactor">
    <cofactor evidence="1 8">
        <name>heme</name>
        <dbReference type="ChEBI" id="CHEBI:30413"/>
    </cofactor>
</comment>
<accession>A0A8H7ATY5</accession>
<dbReference type="PRINTS" id="PR00463">
    <property type="entry name" value="EP450I"/>
</dbReference>
<evidence type="ECO:0000256" key="5">
    <source>
        <dbReference type="ARBA" id="ARBA00023002"/>
    </source>
</evidence>
<evidence type="ECO:0000313" key="11">
    <source>
        <dbReference type="Proteomes" id="UP000606974"/>
    </source>
</evidence>
<keyword evidence="7" id="KW-0503">Monooxygenase</keyword>
<evidence type="ECO:0000256" key="8">
    <source>
        <dbReference type="PIRSR" id="PIRSR602401-1"/>
    </source>
</evidence>
<dbReference type="InterPro" id="IPR001128">
    <property type="entry name" value="Cyt_P450"/>
</dbReference>
<evidence type="ECO:0000256" key="6">
    <source>
        <dbReference type="ARBA" id="ARBA00023004"/>
    </source>
</evidence>
<dbReference type="GO" id="GO:0004497">
    <property type="term" value="F:monooxygenase activity"/>
    <property type="evidence" value="ECO:0007669"/>
    <property type="project" value="UniProtKB-KW"/>
</dbReference>
<keyword evidence="11" id="KW-1185">Reference proteome</keyword>